<gene>
    <name evidence="4" type="ORF">IAB67_01805</name>
</gene>
<dbReference type="EMBL" id="DVMR01000018">
    <property type="protein sequence ID" value="HIU43013.1"/>
    <property type="molecule type" value="Genomic_DNA"/>
</dbReference>
<dbReference type="SUPFAM" id="SSF53041">
    <property type="entry name" value="Resolvase-like"/>
    <property type="match status" value="1"/>
</dbReference>
<dbReference type="PANTHER" id="PTHR30461">
    <property type="entry name" value="DNA-INVERTASE FROM LAMBDOID PROPHAGE"/>
    <property type="match status" value="1"/>
</dbReference>
<dbReference type="InterPro" id="IPR025827">
    <property type="entry name" value="Zn_ribbon_recom_dom"/>
</dbReference>
<feature type="coiled-coil region" evidence="1">
    <location>
        <begin position="387"/>
        <end position="414"/>
    </location>
</feature>
<dbReference type="CDD" id="cd00338">
    <property type="entry name" value="Ser_Recombinase"/>
    <property type="match status" value="1"/>
</dbReference>
<dbReference type="InterPro" id="IPR050639">
    <property type="entry name" value="SSR_resolvase"/>
</dbReference>
<dbReference type="SMART" id="SM00857">
    <property type="entry name" value="Resolvase"/>
    <property type="match status" value="1"/>
</dbReference>
<accession>A0A9D1ISZ6</accession>
<proteinExistence type="predicted"/>
<dbReference type="Pfam" id="PF00239">
    <property type="entry name" value="Resolvase"/>
    <property type="match status" value="1"/>
</dbReference>
<dbReference type="Pfam" id="PF13408">
    <property type="entry name" value="Zn_ribbon_recom"/>
    <property type="match status" value="1"/>
</dbReference>
<reference evidence="4" key="1">
    <citation type="submission" date="2020-10" db="EMBL/GenBank/DDBJ databases">
        <authorList>
            <person name="Gilroy R."/>
        </authorList>
    </citation>
    <scope>NUCLEOTIDE SEQUENCE</scope>
    <source>
        <strain evidence="4">CHK191-8634</strain>
    </source>
</reference>
<dbReference type="GO" id="GO:0003677">
    <property type="term" value="F:DNA binding"/>
    <property type="evidence" value="ECO:0007669"/>
    <property type="project" value="InterPro"/>
</dbReference>
<keyword evidence="1" id="KW-0175">Coiled coil</keyword>
<dbReference type="PROSITE" id="PS51736">
    <property type="entry name" value="RECOMBINASES_3"/>
    <property type="match status" value="1"/>
</dbReference>
<feature type="domain" description="Resolvase/invertase-type recombinase catalytic" evidence="2">
    <location>
        <begin position="2"/>
        <end position="152"/>
    </location>
</feature>
<dbReference type="InterPro" id="IPR036162">
    <property type="entry name" value="Resolvase-like_N_sf"/>
</dbReference>
<dbReference type="AlphaFoldDB" id="A0A9D1ISZ6"/>
<dbReference type="GO" id="GO:0000150">
    <property type="term" value="F:DNA strand exchange activity"/>
    <property type="evidence" value="ECO:0007669"/>
    <property type="project" value="InterPro"/>
</dbReference>
<organism evidence="4 5">
    <name type="scientific">Candidatus Ventrousia excrementavium</name>
    <dbReference type="NCBI Taxonomy" id="2840961"/>
    <lineage>
        <taxon>Bacteria</taxon>
        <taxon>Bacillati</taxon>
        <taxon>Bacillota</taxon>
        <taxon>Clostridia</taxon>
        <taxon>Eubacteriales</taxon>
        <taxon>Clostridiaceae</taxon>
        <taxon>Clostridiaceae incertae sedis</taxon>
        <taxon>Candidatus Ventrousia</taxon>
    </lineage>
</organism>
<protein>
    <submittedName>
        <fullName evidence="4">Recombinase family protein</fullName>
    </submittedName>
</protein>
<reference evidence="4" key="2">
    <citation type="journal article" date="2021" name="PeerJ">
        <title>Extensive microbial diversity within the chicken gut microbiome revealed by metagenomics and culture.</title>
        <authorList>
            <person name="Gilroy R."/>
            <person name="Ravi A."/>
            <person name="Getino M."/>
            <person name="Pursley I."/>
            <person name="Horton D.L."/>
            <person name="Alikhan N.F."/>
            <person name="Baker D."/>
            <person name="Gharbi K."/>
            <person name="Hall N."/>
            <person name="Watson M."/>
            <person name="Adriaenssens E.M."/>
            <person name="Foster-Nyarko E."/>
            <person name="Jarju S."/>
            <person name="Secka A."/>
            <person name="Antonio M."/>
            <person name="Oren A."/>
            <person name="Chaudhuri R.R."/>
            <person name="La Ragione R."/>
            <person name="Hildebrand F."/>
            <person name="Pallen M.J."/>
        </authorList>
    </citation>
    <scope>NUCLEOTIDE SEQUENCE</scope>
    <source>
        <strain evidence="4">CHK191-8634</strain>
    </source>
</reference>
<evidence type="ECO:0000259" key="3">
    <source>
        <dbReference type="PROSITE" id="PS51737"/>
    </source>
</evidence>
<name>A0A9D1ISZ6_9CLOT</name>
<dbReference type="InterPro" id="IPR006119">
    <property type="entry name" value="Resolv_N"/>
</dbReference>
<dbReference type="PANTHER" id="PTHR30461:SF23">
    <property type="entry name" value="DNA RECOMBINASE-RELATED"/>
    <property type="match status" value="1"/>
</dbReference>
<dbReference type="InterPro" id="IPR038109">
    <property type="entry name" value="DNA_bind_recomb_sf"/>
</dbReference>
<dbReference type="Pfam" id="PF07508">
    <property type="entry name" value="Recombinase"/>
    <property type="match status" value="1"/>
</dbReference>
<evidence type="ECO:0000313" key="4">
    <source>
        <dbReference type="EMBL" id="HIU43013.1"/>
    </source>
</evidence>
<dbReference type="PROSITE" id="PS51737">
    <property type="entry name" value="RECOMBINASE_DNA_BIND"/>
    <property type="match status" value="1"/>
</dbReference>
<evidence type="ECO:0000256" key="1">
    <source>
        <dbReference type="SAM" id="Coils"/>
    </source>
</evidence>
<dbReference type="InterPro" id="IPR011109">
    <property type="entry name" value="DNA_bind_recombinase_dom"/>
</dbReference>
<dbReference type="Gene3D" id="3.90.1750.20">
    <property type="entry name" value="Putative Large Serine Recombinase, Chain B, Domain 2"/>
    <property type="match status" value="1"/>
</dbReference>
<comment type="caution">
    <text evidence="4">The sequence shown here is derived from an EMBL/GenBank/DDBJ whole genome shotgun (WGS) entry which is preliminary data.</text>
</comment>
<dbReference type="Gene3D" id="3.40.50.1390">
    <property type="entry name" value="Resolvase, N-terminal catalytic domain"/>
    <property type="match status" value="1"/>
</dbReference>
<feature type="domain" description="Recombinase" evidence="3">
    <location>
        <begin position="156"/>
        <end position="262"/>
    </location>
</feature>
<sequence length="489" mass="55573">MKAVIYARFSSDRQREESIEGQIRECTEYAQRQGITVVGEYIDRAKSAAKDIDKRENFLRMIRDSNKHLFEIVLVWKLDRFSRSRYDSAHYKAALKKNGVKVVSATEHIAEGPEGIILESMLEGMAEYYSAELSEKIHRGQRENALKGKNNGGGVPLGYVLNKETQRLEVDPLMAPVVREIYKRYAAGDTVREIVGDLNRRGIKTSRGRAFTMSSFNALLKNRKYIGEYRYQDVVIPGGVPAIVPEDIFNRVQAKMDKNKRAPARTKADDDFLLTTKLFCGKCGRMMVGDSGTSHTGAKHYYYKCGSAKRKTGCDKKAVKKQWIEDVVVQQTMQIVVDGPLMERITDRLLSLQGEENHDLKLLESRLADTEKGISNMLDAIQAGIITASTKQRLAELEAEKEELEQQIIENRIQHPVLSREQISFFLDQFKRTDVTDKEQRQRLIDSFVNAVYVYEDKIVFTFNYKGGAKTISLDDIQGSDLDAECPPI</sequence>
<dbReference type="Proteomes" id="UP000824073">
    <property type="component" value="Unassembled WGS sequence"/>
</dbReference>
<evidence type="ECO:0000313" key="5">
    <source>
        <dbReference type="Proteomes" id="UP000824073"/>
    </source>
</evidence>
<evidence type="ECO:0000259" key="2">
    <source>
        <dbReference type="PROSITE" id="PS51736"/>
    </source>
</evidence>